<dbReference type="PROSITE" id="PS50109">
    <property type="entry name" value="HIS_KIN"/>
    <property type="match status" value="1"/>
</dbReference>
<dbReference type="Gene3D" id="3.30.565.10">
    <property type="entry name" value="Histidine kinase-like ATPase, C-terminal domain"/>
    <property type="match status" value="1"/>
</dbReference>
<dbReference type="Pfam" id="PF02518">
    <property type="entry name" value="HATPase_c"/>
    <property type="match status" value="1"/>
</dbReference>
<comment type="catalytic activity">
    <reaction evidence="1">
        <text>ATP + protein L-histidine = ADP + protein N-phospho-L-histidine.</text>
        <dbReference type="EC" id="2.7.13.3"/>
    </reaction>
</comment>
<dbReference type="EC" id="2.7.13.3" evidence="2"/>
<evidence type="ECO:0000313" key="9">
    <source>
        <dbReference type="Proteomes" id="UP001295684"/>
    </source>
</evidence>
<evidence type="ECO:0000256" key="5">
    <source>
        <dbReference type="ARBA" id="ARBA00022777"/>
    </source>
</evidence>
<dbReference type="CDD" id="cd00082">
    <property type="entry name" value="HisKA"/>
    <property type="match status" value="1"/>
</dbReference>
<feature type="domain" description="Histidine kinase" evidence="7">
    <location>
        <begin position="391"/>
        <end position="687"/>
    </location>
</feature>
<dbReference type="InterPro" id="IPR003661">
    <property type="entry name" value="HisK_dim/P_dom"/>
</dbReference>
<evidence type="ECO:0000256" key="1">
    <source>
        <dbReference type="ARBA" id="ARBA00000085"/>
    </source>
</evidence>
<feature type="transmembrane region" description="Helical" evidence="6">
    <location>
        <begin position="145"/>
        <end position="164"/>
    </location>
</feature>
<keyword evidence="5" id="KW-0418">Kinase</keyword>
<dbReference type="SUPFAM" id="SSF55874">
    <property type="entry name" value="ATPase domain of HSP90 chaperone/DNA topoisomerase II/histidine kinase"/>
    <property type="match status" value="1"/>
</dbReference>
<dbReference type="PRINTS" id="PR00344">
    <property type="entry name" value="BCTRLSENSOR"/>
</dbReference>
<dbReference type="SMART" id="SM00387">
    <property type="entry name" value="HATPase_c"/>
    <property type="match status" value="1"/>
</dbReference>
<dbReference type="InterPro" id="IPR036097">
    <property type="entry name" value="HisK_dim/P_sf"/>
</dbReference>
<dbReference type="InterPro" id="IPR004358">
    <property type="entry name" value="Sig_transdc_His_kin-like_C"/>
</dbReference>
<dbReference type="EMBL" id="CAMPGE010029041">
    <property type="protein sequence ID" value="CAI2386523.1"/>
    <property type="molecule type" value="Genomic_DNA"/>
</dbReference>
<keyword evidence="3" id="KW-0597">Phosphoprotein</keyword>
<dbReference type="InterPro" id="IPR003594">
    <property type="entry name" value="HATPase_dom"/>
</dbReference>
<dbReference type="Pfam" id="PF00512">
    <property type="entry name" value="HisKA"/>
    <property type="match status" value="1"/>
</dbReference>
<dbReference type="GO" id="GO:0009927">
    <property type="term" value="F:histidine phosphotransfer kinase activity"/>
    <property type="evidence" value="ECO:0007669"/>
    <property type="project" value="TreeGrafter"/>
</dbReference>
<dbReference type="SMART" id="SM00388">
    <property type="entry name" value="HisKA"/>
    <property type="match status" value="1"/>
</dbReference>
<organism evidence="8 9">
    <name type="scientific">Euplotes crassus</name>
    <dbReference type="NCBI Taxonomy" id="5936"/>
    <lineage>
        <taxon>Eukaryota</taxon>
        <taxon>Sar</taxon>
        <taxon>Alveolata</taxon>
        <taxon>Ciliophora</taxon>
        <taxon>Intramacronucleata</taxon>
        <taxon>Spirotrichea</taxon>
        <taxon>Hypotrichia</taxon>
        <taxon>Euplotida</taxon>
        <taxon>Euplotidae</taxon>
        <taxon>Moneuplotes</taxon>
    </lineage>
</organism>
<feature type="transmembrane region" description="Helical" evidence="6">
    <location>
        <begin position="12"/>
        <end position="35"/>
    </location>
</feature>
<keyword evidence="6" id="KW-0812">Transmembrane</keyword>
<evidence type="ECO:0000256" key="3">
    <source>
        <dbReference type="ARBA" id="ARBA00022553"/>
    </source>
</evidence>
<keyword evidence="4" id="KW-0808">Transferase</keyword>
<accession>A0AAD1Y8K7</accession>
<dbReference type="PANTHER" id="PTHR43047">
    <property type="entry name" value="TWO-COMPONENT HISTIDINE PROTEIN KINASE"/>
    <property type="match status" value="1"/>
</dbReference>
<dbReference type="InterPro" id="IPR036890">
    <property type="entry name" value="HATPase_C_sf"/>
</dbReference>
<protein>
    <recommendedName>
        <fullName evidence="2">histidine kinase</fullName>
        <ecNumber evidence="2">2.7.13.3</ecNumber>
    </recommendedName>
</protein>
<evidence type="ECO:0000256" key="6">
    <source>
        <dbReference type="SAM" id="Phobius"/>
    </source>
</evidence>
<evidence type="ECO:0000313" key="8">
    <source>
        <dbReference type="EMBL" id="CAI2386523.1"/>
    </source>
</evidence>
<dbReference type="AlphaFoldDB" id="A0AAD1Y8K7"/>
<evidence type="ECO:0000256" key="2">
    <source>
        <dbReference type="ARBA" id="ARBA00012438"/>
    </source>
</evidence>
<keyword evidence="6" id="KW-0472">Membrane</keyword>
<keyword evidence="9" id="KW-1185">Reference proteome</keyword>
<name>A0AAD1Y8K7_EUPCR</name>
<dbReference type="Proteomes" id="UP001295684">
    <property type="component" value="Unassembled WGS sequence"/>
</dbReference>
<evidence type="ECO:0000256" key="4">
    <source>
        <dbReference type="ARBA" id="ARBA00022679"/>
    </source>
</evidence>
<dbReference type="SUPFAM" id="SSF47384">
    <property type="entry name" value="Homodimeric domain of signal transducing histidine kinase"/>
    <property type="match status" value="1"/>
</dbReference>
<dbReference type="PANTHER" id="PTHR43047:SF72">
    <property type="entry name" value="OSMOSENSING HISTIDINE PROTEIN KINASE SLN1"/>
    <property type="match status" value="1"/>
</dbReference>
<dbReference type="GO" id="GO:0000155">
    <property type="term" value="F:phosphorelay sensor kinase activity"/>
    <property type="evidence" value="ECO:0007669"/>
    <property type="project" value="InterPro"/>
</dbReference>
<proteinExistence type="predicted"/>
<keyword evidence="6" id="KW-1133">Transmembrane helix</keyword>
<gene>
    <name evidence="8" type="ORF">ECRASSUSDP1_LOCUS28145</name>
</gene>
<reference evidence="8" key="1">
    <citation type="submission" date="2023-07" db="EMBL/GenBank/DDBJ databases">
        <authorList>
            <consortium name="AG Swart"/>
            <person name="Singh M."/>
            <person name="Singh A."/>
            <person name="Seah K."/>
            <person name="Emmerich C."/>
        </authorList>
    </citation>
    <scope>NUCLEOTIDE SEQUENCE</scope>
    <source>
        <strain evidence="8">DP1</strain>
    </source>
</reference>
<feature type="transmembrane region" description="Helical" evidence="6">
    <location>
        <begin position="41"/>
        <end position="60"/>
    </location>
</feature>
<dbReference type="Gene3D" id="1.10.287.130">
    <property type="match status" value="1"/>
</dbReference>
<comment type="caution">
    <text evidence="8">The sequence shown here is derived from an EMBL/GenBank/DDBJ whole genome shotgun (WGS) entry which is preliminary data.</text>
</comment>
<feature type="transmembrane region" description="Helical" evidence="6">
    <location>
        <begin position="67"/>
        <end position="88"/>
    </location>
</feature>
<evidence type="ECO:0000259" key="7">
    <source>
        <dbReference type="PROSITE" id="PS50109"/>
    </source>
</evidence>
<sequence>MYQEHRVKMLRTNWSFILLVLKAMILIISICLQFNYEYASAYERITLFLVLILLFVLKHFIYKNNTVANYGAVIIIILTGSVITSVNIEFTQFRVYEAFLFHLSVSFLLSTCVVSNWRVSCAALLLVYANLYVMLRIYFDSVPITVLFALGSSLTVFGISGFLISRNLKQEFLSTFIAQQASSQLKKILEGLPEGVTIMNEQGDELKFINQKLKKTFDLSLFYQAQKQSIQLTKMKEEIDEAFKKVYSNISTGALNSKDSQTLSDEIFSNFMTKLTKEKIEEGKGNDPDVQVKHCEQVPLPLFLQNERQLCHNEKYYERSTKVSISYTNKHLCRKVEYLDRDFVIKTSKISMADSFDKFPTFLHMFIDTTQITQLEEAKAQNNYQRQMFSNVSHEFRTPLNAMSLSLHLMEPYIKKELVKYHKISSSSCGILGSLVEDIMDLSKIEAGVFEIQESVFTFKQLFDEVQSIFEMQAHMKKISLNFQMEDVFLQLEVKSDKQRLKQILLNLVSNSLKFTDRGSINVDLHIQEQKRINREIDESYDLAEALPPEFIDEISVCNLLFGSDNYQFKPKLSKLDQKVIDPPCGDKTTGRILQREGDESIPSKFTKELKVELSVTDTGIGIPKKDLPCLFKLFGKSRSNHNRNQTGTGLGLTICKKLCEKLGGKISLKSKEGVGTKITCSFICYY</sequence>
<dbReference type="InterPro" id="IPR005467">
    <property type="entry name" value="His_kinase_dom"/>
</dbReference>
<dbReference type="GO" id="GO:0005886">
    <property type="term" value="C:plasma membrane"/>
    <property type="evidence" value="ECO:0007669"/>
    <property type="project" value="TreeGrafter"/>
</dbReference>